<proteinExistence type="predicted"/>
<reference evidence="1" key="1">
    <citation type="submission" date="2020-10" db="EMBL/GenBank/DDBJ databases">
        <authorList>
            <person name="Gilroy R."/>
        </authorList>
    </citation>
    <scope>NUCLEOTIDE SEQUENCE</scope>
    <source>
        <strain evidence="1">B2-16538</strain>
    </source>
</reference>
<dbReference type="Proteomes" id="UP000823750">
    <property type="component" value="Unassembled WGS sequence"/>
</dbReference>
<accession>A0A9D9J450</accession>
<dbReference type="EMBL" id="JADILX010000120">
    <property type="protein sequence ID" value="MBO8486315.1"/>
    <property type="molecule type" value="Genomic_DNA"/>
</dbReference>
<comment type="caution">
    <text evidence="1">The sequence shown here is derived from an EMBL/GenBank/DDBJ whole genome shotgun (WGS) entry which is preliminary data.</text>
</comment>
<dbReference type="CDD" id="cd11576">
    <property type="entry name" value="GH99_GH71_like_2"/>
    <property type="match status" value="1"/>
</dbReference>
<reference evidence="1" key="2">
    <citation type="journal article" date="2021" name="PeerJ">
        <title>Extensive microbial diversity within the chicken gut microbiome revealed by metagenomics and culture.</title>
        <authorList>
            <person name="Gilroy R."/>
            <person name="Ravi A."/>
            <person name="Getino M."/>
            <person name="Pursley I."/>
            <person name="Horton D.L."/>
            <person name="Alikhan N.F."/>
            <person name="Baker D."/>
            <person name="Gharbi K."/>
            <person name="Hall N."/>
            <person name="Watson M."/>
            <person name="Adriaenssens E.M."/>
            <person name="Foster-Nyarko E."/>
            <person name="Jarju S."/>
            <person name="Secka A."/>
            <person name="Antonio M."/>
            <person name="Oren A."/>
            <person name="Chaudhuri R.R."/>
            <person name="La Ragione R."/>
            <person name="Hildebrand F."/>
            <person name="Pallen M.J."/>
        </authorList>
    </citation>
    <scope>NUCLEOTIDE SEQUENCE</scope>
    <source>
        <strain evidence="1">B2-16538</strain>
    </source>
</reference>
<evidence type="ECO:0000313" key="1">
    <source>
        <dbReference type="EMBL" id="MBO8486315.1"/>
    </source>
</evidence>
<evidence type="ECO:0000313" key="2">
    <source>
        <dbReference type="Proteomes" id="UP000823750"/>
    </source>
</evidence>
<dbReference type="Gene3D" id="3.20.20.80">
    <property type="entry name" value="Glycosidases"/>
    <property type="match status" value="1"/>
</dbReference>
<sequence>MARISYILFIVLFTLLPTRSNVKAQNQDSVLFQSLDGLVMAGYQGWFNAEDDGAGLGWKHYAKNGEFRPGRCSVEMWPDVSEYAKTYPTEFRFADGSTARVFSSRDRSTTFLHFRWMQEYGIDGVFMQRFVTTLRSEKGRENYDIILSNAVKAAEKYGRAICLMYDLSGMDTEHMGLLAEDWKRIGEKLTESPNYLRHNGKPLVAVWGVGFNDNRKYGYDDIGEIISALKSSGCSILLGVPAFWRSLSMDALPDRRLHSLLEQADVIHPWFVGRYNNDSYGRIQEVIRQDLEWCRAHGKDYIPVVFPGFSWFNLKNGVAAPLNQIPRLGGEFLWKQVAGAIDAGARSIYIAMFDEIDEGTAIFKCANEVPAGESPFLSYEGVEPDRYLWLAGMAAKMLRGEIPFSSTMPLRTGQDSDGHDRH</sequence>
<gene>
    <name evidence="1" type="ORF">IAB78_07820</name>
</gene>
<organism evidence="1 2">
    <name type="scientific">Candidatus Cryptobacteroides excrementavium</name>
    <dbReference type="NCBI Taxonomy" id="2840759"/>
    <lineage>
        <taxon>Bacteria</taxon>
        <taxon>Pseudomonadati</taxon>
        <taxon>Bacteroidota</taxon>
        <taxon>Bacteroidia</taxon>
        <taxon>Bacteroidales</taxon>
        <taxon>Candidatus Cryptobacteroides</taxon>
    </lineage>
</organism>
<dbReference type="AlphaFoldDB" id="A0A9D9J450"/>
<protein>
    <submittedName>
        <fullName evidence="1">Xylosidase</fullName>
    </submittedName>
</protein>
<name>A0A9D9J450_9BACT</name>